<dbReference type="Proteomes" id="UP000182258">
    <property type="component" value="Unassembled WGS sequence"/>
</dbReference>
<evidence type="ECO:0000313" key="2">
    <source>
        <dbReference type="Proteomes" id="UP000182258"/>
    </source>
</evidence>
<reference evidence="1 2" key="1">
    <citation type="submission" date="2016-10" db="EMBL/GenBank/DDBJ databases">
        <authorList>
            <person name="de Groot N.N."/>
        </authorList>
    </citation>
    <scope>NUCLEOTIDE SEQUENCE [LARGE SCALE GENOMIC DNA]</scope>
    <source>
        <strain evidence="1 2">CGMCC 1.10210</strain>
    </source>
</reference>
<dbReference type="EMBL" id="FOMB01000006">
    <property type="protein sequence ID" value="SFC50852.1"/>
    <property type="molecule type" value="Genomic_DNA"/>
</dbReference>
<accession>A0A1I1JSB7</accession>
<dbReference type="AlphaFoldDB" id="A0A1I1JSB7"/>
<proteinExistence type="predicted"/>
<evidence type="ECO:0008006" key="3">
    <source>
        <dbReference type="Google" id="ProtNLM"/>
    </source>
</evidence>
<gene>
    <name evidence="1" type="ORF">SAMN04488059_10651</name>
</gene>
<organism evidence="1 2">
    <name type="scientific">Devosia psychrophila</name>
    <dbReference type="NCBI Taxonomy" id="728005"/>
    <lineage>
        <taxon>Bacteria</taxon>
        <taxon>Pseudomonadati</taxon>
        <taxon>Pseudomonadota</taxon>
        <taxon>Alphaproteobacteria</taxon>
        <taxon>Hyphomicrobiales</taxon>
        <taxon>Devosiaceae</taxon>
        <taxon>Devosia</taxon>
    </lineage>
</organism>
<name>A0A1I1JSB7_9HYPH</name>
<evidence type="ECO:0000313" key="1">
    <source>
        <dbReference type="EMBL" id="SFC50852.1"/>
    </source>
</evidence>
<sequence length="90" mass="9840">MRSCDKRFEMRLPAREKDAAETMALDKGITVSELLRRALRAYSGMPEPLSEEGRVCVAGLRRHINQIEARIGTGADAGLAADIAQARNDA</sequence>
<protein>
    <recommendedName>
        <fullName evidence="3">Ribbon-helix-helix protein, copG family</fullName>
    </recommendedName>
</protein>
<dbReference type="STRING" id="728005.SAMN04488059_10651"/>